<evidence type="ECO:0000313" key="4">
    <source>
        <dbReference type="Proteomes" id="UP001500192"/>
    </source>
</evidence>
<dbReference type="Proteomes" id="UP001500192">
    <property type="component" value="Unassembled WGS sequence"/>
</dbReference>
<dbReference type="RefSeq" id="WP_346054996.1">
    <property type="nucleotide sequence ID" value="NZ_BAABIB010000089.1"/>
</dbReference>
<evidence type="ECO:0000259" key="2">
    <source>
        <dbReference type="Pfam" id="PF09350"/>
    </source>
</evidence>
<proteinExistence type="predicted"/>
<comment type="caution">
    <text evidence="3">The sequence shown here is derived from an EMBL/GenBank/DDBJ whole genome shotgun (WGS) entry which is preliminary data.</text>
</comment>
<reference evidence="4" key="1">
    <citation type="journal article" date="2019" name="Int. J. Syst. Evol. Microbiol.">
        <title>The Global Catalogue of Microorganisms (GCM) 10K type strain sequencing project: providing services to taxonomists for standard genome sequencing and annotation.</title>
        <authorList>
            <consortium name="The Broad Institute Genomics Platform"/>
            <consortium name="The Broad Institute Genome Sequencing Center for Infectious Disease"/>
            <person name="Wu L."/>
            <person name="Ma J."/>
        </authorList>
    </citation>
    <scope>NUCLEOTIDE SEQUENCE [LARGE SCALE GENOMIC DNA]</scope>
    <source>
        <strain evidence="4">JCM 18054</strain>
    </source>
</reference>
<keyword evidence="4" id="KW-1185">Reference proteome</keyword>
<dbReference type="Pfam" id="PF09350">
    <property type="entry name" value="DJC28_CD"/>
    <property type="match status" value="1"/>
</dbReference>
<evidence type="ECO:0000313" key="3">
    <source>
        <dbReference type="EMBL" id="GAA5170027.1"/>
    </source>
</evidence>
<organism evidence="3 4">
    <name type="scientific">Amycolatopsis dongchuanensis</name>
    <dbReference type="NCBI Taxonomy" id="1070866"/>
    <lineage>
        <taxon>Bacteria</taxon>
        <taxon>Bacillati</taxon>
        <taxon>Actinomycetota</taxon>
        <taxon>Actinomycetes</taxon>
        <taxon>Pseudonocardiales</taxon>
        <taxon>Pseudonocardiaceae</taxon>
        <taxon>Amycolatopsis</taxon>
    </lineage>
</organism>
<feature type="domain" description="DnaJ homologue subfamily C member 28 conserved" evidence="2">
    <location>
        <begin position="14"/>
        <end position="84"/>
    </location>
</feature>
<accession>A0ABP9R0C2</accession>
<feature type="compositionally biased region" description="Basic and acidic residues" evidence="1">
    <location>
        <begin position="133"/>
        <end position="147"/>
    </location>
</feature>
<gene>
    <name evidence="3" type="ORF">GCM10023214_48020</name>
</gene>
<name>A0ABP9R0C2_9PSEU</name>
<protein>
    <submittedName>
        <fullName evidence="3">DUF1992 domain-containing protein</fullName>
    </submittedName>
</protein>
<sequence length="155" mass="18351">MTERKPRGMGAETWVERQIRQAQERGAFDNLPGAGKPLPNLHKPRDEMWWIKQKLDEEGLSADVLLPEPLRLRKEVEGLREAVRPLPAERQVRDAVSRLNRRIAEWLRAPSGPPVHVSPVDADEVVRQWREDRQRREDRLAAPEPEVKRRRWWRR</sequence>
<feature type="region of interest" description="Disordered" evidence="1">
    <location>
        <begin position="133"/>
        <end position="155"/>
    </location>
</feature>
<evidence type="ECO:0000256" key="1">
    <source>
        <dbReference type="SAM" id="MobiDB-lite"/>
    </source>
</evidence>
<dbReference type="EMBL" id="BAABIB010000089">
    <property type="protein sequence ID" value="GAA5170027.1"/>
    <property type="molecule type" value="Genomic_DNA"/>
</dbReference>
<dbReference type="InterPro" id="IPR018961">
    <property type="entry name" value="DnaJ_homolog_subfam-C_membr-28"/>
</dbReference>